<keyword evidence="7" id="KW-0547">Nucleotide-binding</keyword>
<feature type="compositionally biased region" description="Polar residues" evidence="16">
    <location>
        <begin position="19"/>
        <end position="36"/>
    </location>
</feature>
<evidence type="ECO:0000256" key="5">
    <source>
        <dbReference type="ARBA" id="ARBA00022692"/>
    </source>
</evidence>
<keyword evidence="3" id="KW-1003">Cell membrane</keyword>
<dbReference type="GO" id="GO:0005886">
    <property type="term" value="C:plasma membrane"/>
    <property type="evidence" value="ECO:0007669"/>
    <property type="project" value="UniProtKB-SubCell"/>
</dbReference>
<evidence type="ECO:0000256" key="16">
    <source>
        <dbReference type="SAM" id="MobiDB-lite"/>
    </source>
</evidence>
<dbReference type="PaxDb" id="35128-Thaps12163"/>
<dbReference type="AlphaFoldDB" id="B8CGM8"/>
<evidence type="ECO:0000256" key="10">
    <source>
        <dbReference type="ARBA" id="ARBA00022989"/>
    </source>
</evidence>
<keyword evidence="4" id="KW-0808">Transferase</keyword>
<dbReference type="PROSITE" id="PS50853">
    <property type="entry name" value="FN3"/>
    <property type="match status" value="1"/>
</dbReference>
<dbReference type="STRING" id="35128.B8CGM8"/>
<keyword evidence="8" id="KW-0418">Kinase</keyword>
<evidence type="ECO:0000256" key="12">
    <source>
        <dbReference type="ARBA" id="ARBA00023137"/>
    </source>
</evidence>
<keyword evidence="5" id="KW-0812">Transmembrane</keyword>
<feature type="compositionally biased region" description="Low complexity" evidence="16">
    <location>
        <begin position="142"/>
        <end position="151"/>
    </location>
</feature>
<dbReference type="RefSeq" id="XP_002295326.1">
    <property type="nucleotide sequence ID" value="XM_002295290.1"/>
</dbReference>
<reference evidence="19 20" key="2">
    <citation type="journal article" date="2008" name="Nature">
        <title>The Phaeodactylum genome reveals the evolutionary history of diatom genomes.</title>
        <authorList>
            <person name="Bowler C."/>
            <person name="Allen A.E."/>
            <person name="Badger J.H."/>
            <person name="Grimwood J."/>
            <person name="Jabbari K."/>
            <person name="Kuo A."/>
            <person name="Maheswari U."/>
            <person name="Martens C."/>
            <person name="Maumus F."/>
            <person name="Otillar R.P."/>
            <person name="Rayko E."/>
            <person name="Salamov A."/>
            <person name="Vandepoele K."/>
            <person name="Beszteri B."/>
            <person name="Gruber A."/>
            <person name="Heijde M."/>
            <person name="Katinka M."/>
            <person name="Mock T."/>
            <person name="Valentin K."/>
            <person name="Verret F."/>
            <person name="Berges J.A."/>
            <person name="Brownlee C."/>
            <person name="Cadoret J.P."/>
            <person name="Chiovitti A."/>
            <person name="Choi C.J."/>
            <person name="Coesel S."/>
            <person name="De Martino A."/>
            <person name="Detter J.C."/>
            <person name="Durkin C."/>
            <person name="Falciatore A."/>
            <person name="Fournet J."/>
            <person name="Haruta M."/>
            <person name="Huysman M.J."/>
            <person name="Jenkins B.D."/>
            <person name="Jiroutova K."/>
            <person name="Jorgensen R.E."/>
            <person name="Joubert Y."/>
            <person name="Kaplan A."/>
            <person name="Kroger N."/>
            <person name="Kroth P.G."/>
            <person name="La Roche J."/>
            <person name="Lindquist E."/>
            <person name="Lommer M."/>
            <person name="Martin-Jezequel V."/>
            <person name="Lopez P.J."/>
            <person name="Lucas S."/>
            <person name="Mangogna M."/>
            <person name="McGinnis K."/>
            <person name="Medlin L.K."/>
            <person name="Montsant A."/>
            <person name="Oudot-Le Secq M.P."/>
            <person name="Napoli C."/>
            <person name="Obornik M."/>
            <person name="Parker M.S."/>
            <person name="Petit J.L."/>
            <person name="Porcel B.M."/>
            <person name="Poulsen N."/>
            <person name="Robison M."/>
            <person name="Rychlewski L."/>
            <person name="Rynearson T.A."/>
            <person name="Schmutz J."/>
            <person name="Shapiro H."/>
            <person name="Siaut M."/>
            <person name="Stanley M."/>
            <person name="Sussman M.R."/>
            <person name="Taylor A.R."/>
            <person name="Vardi A."/>
            <person name="von Dassow P."/>
            <person name="Vyverman W."/>
            <person name="Willis A."/>
            <person name="Wyrwicz L.S."/>
            <person name="Rokhsar D.S."/>
            <person name="Weissenbach J."/>
            <person name="Armbrust E.V."/>
            <person name="Green B.R."/>
            <person name="Van de Peer Y."/>
            <person name="Grigoriev I.V."/>
        </authorList>
    </citation>
    <scope>NUCLEOTIDE SEQUENCE [LARGE SCALE GENOMIC DNA]</scope>
    <source>
        <strain evidence="19 20">CCMP1335</strain>
    </source>
</reference>
<feature type="compositionally biased region" description="Low complexity" evidence="16">
    <location>
        <begin position="159"/>
        <end position="180"/>
    </location>
</feature>
<feature type="region of interest" description="Disordered" evidence="16">
    <location>
        <begin position="128"/>
        <end position="187"/>
    </location>
</feature>
<dbReference type="EMBL" id="CM000655">
    <property type="protein sequence ID" value="EED87392.1"/>
    <property type="molecule type" value="Genomic_DNA"/>
</dbReference>
<keyword evidence="12" id="KW-0829">Tyrosine-protein kinase</keyword>
<evidence type="ECO:0000256" key="17">
    <source>
        <dbReference type="SAM" id="SignalP"/>
    </source>
</evidence>
<evidence type="ECO:0000256" key="6">
    <source>
        <dbReference type="ARBA" id="ARBA00022729"/>
    </source>
</evidence>
<keyword evidence="10" id="KW-1133">Transmembrane helix</keyword>
<dbReference type="PANTHER" id="PTHR23244">
    <property type="entry name" value="KELCH REPEAT DOMAIN"/>
    <property type="match status" value="1"/>
</dbReference>
<keyword evidence="6 17" id="KW-0732">Signal</keyword>
<evidence type="ECO:0000313" key="20">
    <source>
        <dbReference type="Proteomes" id="UP000001449"/>
    </source>
</evidence>
<dbReference type="SUPFAM" id="SSF117281">
    <property type="entry name" value="Kelch motif"/>
    <property type="match status" value="2"/>
</dbReference>
<evidence type="ECO:0000256" key="8">
    <source>
        <dbReference type="ARBA" id="ARBA00022777"/>
    </source>
</evidence>
<dbReference type="InterPro" id="IPR003961">
    <property type="entry name" value="FN3_dom"/>
</dbReference>
<keyword evidence="15" id="KW-0325">Glycoprotein</keyword>
<comment type="subcellular location">
    <subcellularLocation>
        <location evidence="1">Cell membrane</location>
        <topology evidence="1">Single-pass type I membrane protein</topology>
    </subcellularLocation>
</comment>
<feature type="compositionally biased region" description="Gly residues" evidence="16">
    <location>
        <begin position="370"/>
        <end position="380"/>
    </location>
</feature>
<keyword evidence="13" id="KW-1015">Disulfide bond</keyword>
<dbReference type="OMA" id="NDCHAST"/>
<dbReference type="Gene3D" id="2.60.40.10">
    <property type="entry name" value="Immunoglobulins"/>
    <property type="match status" value="1"/>
</dbReference>
<reference evidence="19 20" key="1">
    <citation type="journal article" date="2004" name="Science">
        <title>The genome of the diatom Thalassiosira pseudonana: ecology, evolution, and metabolism.</title>
        <authorList>
            <person name="Armbrust E.V."/>
            <person name="Berges J.A."/>
            <person name="Bowler C."/>
            <person name="Green B.R."/>
            <person name="Martinez D."/>
            <person name="Putnam N.H."/>
            <person name="Zhou S."/>
            <person name="Allen A.E."/>
            <person name="Apt K.E."/>
            <person name="Bechner M."/>
            <person name="Brzezinski M.A."/>
            <person name="Chaal B.K."/>
            <person name="Chiovitti A."/>
            <person name="Davis A.K."/>
            <person name="Demarest M.S."/>
            <person name="Detter J.C."/>
            <person name="Glavina T."/>
            <person name="Goodstein D."/>
            <person name="Hadi M.Z."/>
            <person name="Hellsten U."/>
            <person name="Hildebrand M."/>
            <person name="Jenkins B.D."/>
            <person name="Jurka J."/>
            <person name="Kapitonov V.V."/>
            <person name="Kroger N."/>
            <person name="Lau W.W."/>
            <person name="Lane T.W."/>
            <person name="Larimer F.W."/>
            <person name="Lippmeier J.C."/>
            <person name="Lucas S."/>
            <person name="Medina M."/>
            <person name="Montsant A."/>
            <person name="Obornik M."/>
            <person name="Parker M.S."/>
            <person name="Palenik B."/>
            <person name="Pazour G.J."/>
            <person name="Richardson P.M."/>
            <person name="Rynearson T.A."/>
            <person name="Saito M.A."/>
            <person name="Schwartz D.C."/>
            <person name="Thamatrakoln K."/>
            <person name="Valentin K."/>
            <person name="Vardi A."/>
            <person name="Wilkerson F.P."/>
            <person name="Rokhsar D.S."/>
        </authorList>
    </citation>
    <scope>NUCLEOTIDE SEQUENCE [LARGE SCALE GENOMIC DNA]</scope>
    <source>
        <strain evidence="19 20">CCMP1335</strain>
    </source>
</reference>
<dbReference type="EC" id="2.7.10.1" evidence="2"/>
<evidence type="ECO:0000256" key="4">
    <source>
        <dbReference type="ARBA" id="ARBA00022679"/>
    </source>
</evidence>
<proteinExistence type="predicted"/>
<dbReference type="Pfam" id="PF24681">
    <property type="entry name" value="Kelch_KLHDC2_KLHL20_DRC7"/>
    <property type="match status" value="1"/>
</dbReference>
<evidence type="ECO:0000256" key="3">
    <source>
        <dbReference type="ARBA" id="ARBA00022475"/>
    </source>
</evidence>
<evidence type="ECO:0000256" key="11">
    <source>
        <dbReference type="ARBA" id="ARBA00023136"/>
    </source>
</evidence>
<evidence type="ECO:0000256" key="13">
    <source>
        <dbReference type="ARBA" id="ARBA00023157"/>
    </source>
</evidence>
<feature type="domain" description="Fibronectin type-III" evidence="18">
    <location>
        <begin position="458"/>
        <end position="572"/>
    </location>
</feature>
<evidence type="ECO:0000256" key="14">
    <source>
        <dbReference type="ARBA" id="ARBA00023170"/>
    </source>
</evidence>
<dbReference type="InterPro" id="IPR015915">
    <property type="entry name" value="Kelch-typ_b-propeller"/>
</dbReference>
<evidence type="ECO:0000313" key="19">
    <source>
        <dbReference type="EMBL" id="EED87392.1"/>
    </source>
</evidence>
<feature type="signal peptide" evidence="17">
    <location>
        <begin position="1"/>
        <end position="16"/>
    </location>
</feature>
<dbReference type="InterPro" id="IPR055163">
    <property type="entry name" value="ALK/LTK-like_GRD"/>
</dbReference>
<evidence type="ECO:0000256" key="2">
    <source>
        <dbReference type="ARBA" id="ARBA00011902"/>
    </source>
</evidence>
<dbReference type="GO" id="GO:0005524">
    <property type="term" value="F:ATP binding"/>
    <property type="evidence" value="ECO:0007669"/>
    <property type="project" value="UniProtKB-KW"/>
</dbReference>
<feature type="region of interest" description="Disordered" evidence="16">
    <location>
        <begin position="356"/>
        <end position="394"/>
    </location>
</feature>
<dbReference type="Gene3D" id="2.120.10.80">
    <property type="entry name" value="Kelch-type beta propeller"/>
    <property type="match status" value="2"/>
</dbReference>
<evidence type="ECO:0000256" key="1">
    <source>
        <dbReference type="ARBA" id="ARBA00004251"/>
    </source>
</evidence>
<dbReference type="SUPFAM" id="SSF49265">
    <property type="entry name" value="Fibronectin type III"/>
    <property type="match status" value="1"/>
</dbReference>
<name>B8CGM8_THAPS</name>
<dbReference type="InterPro" id="IPR013783">
    <property type="entry name" value="Ig-like_fold"/>
</dbReference>
<evidence type="ECO:0000256" key="9">
    <source>
        <dbReference type="ARBA" id="ARBA00022840"/>
    </source>
</evidence>
<keyword evidence="11" id="KW-0472">Membrane</keyword>
<dbReference type="Proteomes" id="UP000001449">
    <property type="component" value="Chromosome 24"/>
</dbReference>
<dbReference type="Pfam" id="PF12810">
    <property type="entry name" value="ALK_LTK_GRD"/>
    <property type="match status" value="1"/>
</dbReference>
<sequence>MISLLLVSTTFALVSAGTNKTLPPTVTPGRPTQTPTESPPTLFPTFVPTSGYNADKPYYGGSSMSYSYWDTLERISLGKSAKAKGSKGTSKSGKAIQHMVWGDDGFDTYEKYDDNYVSEDDYHYGGGGSWHASSKSGKAKSGKAGSKSSKGSKSDKSGKVSSKSGKHSSTMSRSSSKSGKSNGGSGHYNKPIVTMPYYYGENNWSGYGGNSKIEQHHPLQIPPNTQDPDYFHPSAVGGNAYKQGKDGAAVIVSKLFSKSMDEPLELRANFFFVNNVLQEYEIPGDRFSEPYDQVVTIKVWGAGGGGCGGGRGEETEPSSRLDEETGIVYLSEGFGGGYVTASFKLPIGETLQITIGGGGNTEGSQSDSLGGSGGYNGGFPGKDDGKSGGGGGGGMSTVEWNGTILVAAYGGDGGGNTTYCSAYGGRGGSLRGQTKDAGGYVNTNLTLVDNDVKSGAQCPSEPLAFHLSHDSASFTWNAGSNQHSTSKEFYVHKYIVRLSTAELERDGEETNFCSHYDVHEHILSDPTRSNDNATTSMSNLHPQTSYCLQVEAFSVEGLSLGKRVLPFTTRPAPVNEWIKMDVRQTVPSDISANSVNDEQSWCEYSSIRPTGRRGHSMAVINDQAYIFGGATVKCGCSYDSFFNETRCSRKNVYSDELWQFDTISSRFSLLHDMSSIDETTPRGREQHSATEMPDGSLVVIGGMTSFNDDLTIDQESNVLGDVWRLPNPHHTSSFVFSGIGDEARESQAMELTSGKISKHRLYVSSEEDVEMCIADIQVKISLDHDCPKDIHYISLIGPDNSSGINAHESRYRETKLYISSIGSQKNDCHASTLNLVFSDKAYDSILSYSDIPTAGEYRPANSLMSMFDSWPVDGEWTVGIAQSQSSHLEEHRGRVLDWELRVKGKPCHAKANWQQLSRQSNFPPRRMHTAVAIGNSIFVSGGFSDHHLDDLWRFDYGPNTWTELNASASGKPLPMNGQTALLGQFGLLVYGGIQPLGTKEHLADLWLLDVFENEWSKVPIARNHSMPRGRYLSTIGMCKSHDVDRMNHVVIVFGGDGGLLHNSYQDSYGFMSNAFFQDVWMLSLGGISGSMKERHREEHCDWRLSLNSTAQREWNASCGWSESNNSSPDECSWDEILVMAWCKEQYQSFYMEYAH</sequence>
<dbReference type="GeneID" id="7448937"/>
<feature type="chain" id="PRO_5002869460" description="receptor protein-tyrosine kinase" evidence="17">
    <location>
        <begin position="17"/>
        <end position="1155"/>
    </location>
</feature>
<feature type="region of interest" description="Disordered" evidence="16">
    <location>
        <begin position="19"/>
        <end position="40"/>
    </location>
</feature>
<evidence type="ECO:0000256" key="15">
    <source>
        <dbReference type="ARBA" id="ARBA00023180"/>
    </source>
</evidence>
<dbReference type="InterPro" id="IPR036116">
    <property type="entry name" value="FN3_sf"/>
</dbReference>
<dbReference type="KEGG" id="tps:THAPSDRAFT_12163"/>
<protein>
    <recommendedName>
        <fullName evidence="2">receptor protein-tyrosine kinase</fullName>
        <ecNumber evidence="2">2.7.10.1</ecNumber>
    </recommendedName>
</protein>
<dbReference type="GO" id="GO:0004714">
    <property type="term" value="F:transmembrane receptor protein tyrosine kinase activity"/>
    <property type="evidence" value="ECO:0007669"/>
    <property type="project" value="UniProtKB-EC"/>
</dbReference>
<gene>
    <name evidence="19" type="ORF">THAPSDRAFT_12163</name>
</gene>
<evidence type="ECO:0000259" key="18">
    <source>
        <dbReference type="PROSITE" id="PS50853"/>
    </source>
</evidence>
<keyword evidence="9" id="KW-0067">ATP-binding</keyword>
<evidence type="ECO:0000256" key="7">
    <source>
        <dbReference type="ARBA" id="ARBA00022741"/>
    </source>
</evidence>
<dbReference type="HOGENOM" id="CLU_003970_0_0_1"/>
<dbReference type="InParanoid" id="B8CGM8"/>
<accession>B8CGM8</accession>
<dbReference type="eggNOG" id="ENOG502S2K7">
    <property type="taxonomic scope" value="Eukaryota"/>
</dbReference>
<organism evidence="19 20">
    <name type="scientific">Thalassiosira pseudonana</name>
    <name type="common">Marine diatom</name>
    <name type="synonym">Cyclotella nana</name>
    <dbReference type="NCBI Taxonomy" id="35128"/>
    <lineage>
        <taxon>Eukaryota</taxon>
        <taxon>Sar</taxon>
        <taxon>Stramenopiles</taxon>
        <taxon>Ochrophyta</taxon>
        <taxon>Bacillariophyta</taxon>
        <taxon>Coscinodiscophyceae</taxon>
        <taxon>Thalassiosirophycidae</taxon>
        <taxon>Thalassiosirales</taxon>
        <taxon>Thalassiosiraceae</taxon>
        <taxon>Thalassiosira</taxon>
    </lineage>
</organism>
<keyword evidence="14" id="KW-0675">Receptor</keyword>
<keyword evidence="20" id="KW-1185">Reference proteome</keyword>